<protein>
    <submittedName>
        <fullName evidence="1">Uncharacterized protein</fullName>
    </submittedName>
</protein>
<dbReference type="VEuPathDB" id="AmoebaDB:NfTy_026960"/>
<gene>
    <name evidence="1" type="ORF">FDP41_013711</name>
</gene>
<reference evidence="1 2" key="1">
    <citation type="journal article" date="2019" name="Sci. Rep.">
        <title>Nanopore sequencing improves the draft genome of the human pathogenic amoeba Naegleria fowleri.</title>
        <authorList>
            <person name="Liechti N."/>
            <person name="Schurch N."/>
            <person name="Bruggmann R."/>
            <person name="Wittwer M."/>
        </authorList>
    </citation>
    <scope>NUCLEOTIDE SEQUENCE [LARGE SCALE GENOMIC DNA]</scope>
    <source>
        <strain evidence="1 2">ATCC 30894</strain>
    </source>
</reference>
<evidence type="ECO:0000313" key="2">
    <source>
        <dbReference type="Proteomes" id="UP000444721"/>
    </source>
</evidence>
<keyword evidence="2" id="KW-1185">Reference proteome</keyword>
<proteinExistence type="predicted"/>
<name>A0A6A5BTH6_NAEFO</name>
<dbReference type="VEuPathDB" id="AmoebaDB:NF0043980"/>
<dbReference type="VEuPathDB" id="AmoebaDB:FDP41_013711"/>
<dbReference type="GeneID" id="68120926"/>
<comment type="caution">
    <text evidence="1">The sequence shown here is derived from an EMBL/GenBank/DDBJ whole genome shotgun (WGS) entry which is preliminary data.</text>
</comment>
<dbReference type="EMBL" id="VFQX01000019">
    <property type="protein sequence ID" value="KAF0980497.1"/>
    <property type="molecule type" value="Genomic_DNA"/>
</dbReference>
<sequence length="416" mass="46834">MKEKSIDKAHAKVTTSSGTGVLILDGDVGGSLSLDDVKPLYDAGFKGNSLDNIVHEIKENGKSKAVESMKEDYVTVPSSTCRTVVNWVNDTLLPKIFTLWNKDQTKDALCQSKVKGGAGLKMGQVQPLHDEDFDGTSLSNMINLIEKAQQNDKTEQSNKLIFDTFEEYSSLLDQQGYDIDKNNIVLPFIAAAPGVGKLRLLKEIGSSLYRKHFRECVTCYPLFVSFGNENFDPILSSWLTTFEYQSIELPDLLIAIANLLGKDNIDFFVAIDDAHLVDTNQIQKEHNLLRTLMSYLGHLMQQPQGNCLRLFPLFAGTYHHILLSNLLGSTYTPLFVPVTALLSSLNVVKIIDDLSVTYAKLKNWRTDVEFRHYLRLFSGFPRGLEYYLEQYCKSQTTARTAFETSLSKLEQNTHYN</sequence>
<dbReference type="AlphaFoldDB" id="A0A6A5BTH6"/>
<organism evidence="1 2">
    <name type="scientific">Naegleria fowleri</name>
    <name type="common">Brain eating amoeba</name>
    <dbReference type="NCBI Taxonomy" id="5763"/>
    <lineage>
        <taxon>Eukaryota</taxon>
        <taxon>Discoba</taxon>
        <taxon>Heterolobosea</taxon>
        <taxon>Tetramitia</taxon>
        <taxon>Eutetramitia</taxon>
        <taxon>Vahlkampfiidae</taxon>
        <taxon>Naegleria</taxon>
    </lineage>
</organism>
<dbReference type="VEuPathDB" id="AmoebaDB:NF0043990"/>
<dbReference type="Proteomes" id="UP000444721">
    <property type="component" value="Unassembled WGS sequence"/>
</dbReference>
<evidence type="ECO:0000313" key="1">
    <source>
        <dbReference type="EMBL" id="KAF0980497.1"/>
    </source>
</evidence>
<accession>A0A6A5BTH6</accession>
<dbReference type="RefSeq" id="XP_044565210.1">
    <property type="nucleotide sequence ID" value="XM_044704372.1"/>
</dbReference>